<evidence type="ECO:0000256" key="1">
    <source>
        <dbReference type="ARBA" id="ARBA00022801"/>
    </source>
</evidence>
<evidence type="ECO:0000313" key="7">
    <source>
        <dbReference type="Proteomes" id="UP000194873"/>
    </source>
</evidence>
<evidence type="ECO:0000256" key="4">
    <source>
        <dbReference type="PROSITE-ProRule" id="PRU01161"/>
    </source>
</evidence>
<dbReference type="InterPro" id="IPR002641">
    <property type="entry name" value="PNPLA_dom"/>
</dbReference>
<accession>A0A243WHZ7</accession>
<keyword evidence="1 4" id="KW-0378">Hydrolase</keyword>
<feature type="short sequence motif" description="DGA/G" evidence="4">
    <location>
        <begin position="181"/>
        <end position="183"/>
    </location>
</feature>
<dbReference type="Proteomes" id="UP000194873">
    <property type="component" value="Unassembled WGS sequence"/>
</dbReference>
<reference evidence="6 7" key="1">
    <citation type="submission" date="2017-01" db="EMBL/GenBank/DDBJ databases">
        <title>A new Hymenobacter.</title>
        <authorList>
            <person name="Liang Y."/>
            <person name="Feng F."/>
        </authorList>
    </citation>
    <scope>NUCLEOTIDE SEQUENCE [LARGE SCALE GENOMIC DNA]</scope>
    <source>
        <strain evidence="6">MIMBbqt21</strain>
    </source>
</reference>
<feature type="short sequence motif" description="GXGXXG" evidence="4">
    <location>
        <begin position="10"/>
        <end position="15"/>
    </location>
</feature>
<protein>
    <recommendedName>
        <fullName evidence="5">PNPLA domain-containing protein</fullName>
    </recommendedName>
</protein>
<organism evidence="6 7">
    <name type="scientific">Hymenobacter crusticola</name>
    <dbReference type="NCBI Taxonomy" id="1770526"/>
    <lineage>
        <taxon>Bacteria</taxon>
        <taxon>Pseudomonadati</taxon>
        <taxon>Bacteroidota</taxon>
        <taxon>Cytophagia</taxon>
        <taxon>Cytophagales</taxon>
        <taxon>Hymenobacteraceae</taxon>
        <taxon>Hymenobacter</taxon>
    </lineage>
</organism>
<evidence type="ECO:0000256" key="3">
    <source>
        <dbReference type="ARBA" id="ARBA00023098"/>
    </source>
</evidence>
<dbReference type="PANTHER" id="PTHR14226">
    <property type="entry name" value="NEUROPATHY TARGET ESTERASE/SWISS CHEESE D.MELANOGASTER"/>
    <property type="match status" value="1"/>
</dbReference>
<dbReference type="GO" id="GO:0016787">
    <property type="term" value="F:hydrolase activity"/>
    <property type="evidence" value="ECO:0007669"/>
    <property type="project" value="UniProtKB-UniRule"/>
</dbReference>
<name>A0A243WHZ7_9BACT</name>
<dbReference type="SUPFAM" id="SSF52151">
    <property type="entry name" value="FabD/lysophospholipase-like"/>
    <property type="match status" value="1"/>
</dbReference>
<feature type="active site" description="Nucleophile" evidence="4">
    <location>
        <position position="42"/>
    </location>
</feature>
<dbReference type="Pfam" id="PF01734">
    <property type="entry name" value="Patatin"/>
    <property type="match status" value="1"/>
</dbReference>
<evidence type="ECO:0000256" key="2">
    <source>
        <dbReference type="ARBA" id="ARBA00022963"/>
    </source>
</evidence>
<evidence type="ECO:0000259" key="5">
    <source>
        <dbReference type="PROSITE" id="PS51635"/>
    </source>
</evidence>
<dbReference type="RefSeq" id="WP_086593656.1">
    <property type="nucleotide sequence ID" value="NZ_MTSE01000003.1"/>
</dbReference>
<evidence type="ECO:0000313" key="6">
    <source>
        <dbReference type="EMBL" id="OUJ74845.1"/>
    </source>
</evidence>
<proteinExistence type="predicted"/>
<feature type="active site" description="Proton acceptor" evidence="4">
    <location>
        <position position="181"/>
    </location>
</feature>
<comment type="caution">
    <text evidence="6">The sequence shown here is derived from an EMBL/GenBank/DDBJ whole genome shotgun (WGS) entry which is preliminary data.</text>
</comment>
<dbReference type="Gene3D" id="3.40.1090.10">
    <property type="entry name" value="Cytosolic phospholipase A2 catalytic domain"/>
    <property type="match status" value="1"/>
</dbReference>
<keyword evidence="3 4" id="KW-0443">Lipid metabolism</keyword>
<dbReference type="PROSITE" id="PS51635">
    <property type="entry name" value="PNPLA"/>
    <property type="match status" value="1"/>
</dbReference>
<dbReference type="GO" id="GO:0016042">
    <property type="term" value="P:lipid catabolic process"/>
    <property type="evidence" value="ECO:0007669"/>
    <property type="project" value="UniProtKB-UniRule"/>
</dbReference>
<dbReference type="PANTHER" id="PTHR14226:SF57">
    <property type="entry name" value="BLR7027 PROTEIN"/>
    <property type="match status" value="1"/>
</dbReference>
<dbReference type="EMBL" id="MTSE01000003">
    <property type="protein sequence ID" value="OUJ74845.1"/>
    <property type="molecule type" value="Genomic_DNA"/>
</dbReference>
<feature type="short sequence motif" description="GXSXG" evidence="4">
    <location>
        <begin position="40"/>
        <end position="44"/>
    </location>
</feature>
<gene>
    <name evidence="6" type="ORF">BXP70_08825</name>
</gene>
<dbReference type="AlphaFoldDB" id="A0A243WHZ7"/>
<dbReference type="OrthoDB" id="1489257at2"/>
<sequence>MAKTALVISGGGSKGAFAVGALQYIQQHVQPLESFALYCGTSTGSLIAPLAACGELALLERLYTTLKQDDLVKLGGIANLVTGISVHDATPLKKQIDTLLTQAHYERLRTIPVFLATVCLQTERLVYWSTQPVASTTHYDVEQIQNVTDLRRAMLASCCQPVFMQPVEVRPGAVPIRQYVDGGVREATPLQAAVDHGAETIIAITLNPQQTPADSTQKTKAIQVLERTVDLFSEDVGANDYRLAELYEQGNQYLQAVRHTLLARGVAPTIVEQALAQPSNPFAHTAVTKIHDIRPQARLDEGGPGGLTFQPAAMQAMLRKGYAQAEAYFRALPAA</sequence>
<keyword evidence="7" id="KW-1185">Reference proteome</keyword>
<dbReference type="InterPro" id="IPR050301">
    <property type="entry name" value="NTE"/>
</dbReference>
<keyword evidence="2 4" id="KW-0442">Lipid degradation</keyword>
<dbReference type="InterPro" id="IPR016035">
    <property type="entry name" value="Acyl_Trfase/lysoPLipase"/>
</dbReference>
<feature type="domain" description="PNPLA" evidence="5">
    <location>
        <begin position="6"/>
        <end position="194"/>
    </location>
</feature>